<proteinExistence type="predicted"/>
<name>A0A8S5MPD7_9CAUD</name>
<evidence type="ECO:0000313" key="1">
    <source>
        <dbReference type="EMBL" id="DAD83919.1"/>
    </source>
</evidence>
<accession>A0A8S5MPD7</accession>
<organism evidence="1">
    <name type="scientific">Siphoviridae sp. ctZZK17</name>
    <dbReference type="NCBI Taxonomy" id="2826384"/>
    <lineage>
        <taxon>Viruses</taxon>
        <taxon>Duplodnaviria</taxon>
        <taxon>Heunggongvirae</taxon>
        <taxon>Uroviricota</taxon>
        <taxon>Caudoviricetes</taxon>
    </lineage>
</organism>
<protein>
    <submittedName>
        <fullName evidence="1">Uncharacterized protein</fullName>
    </submittedName>
</protein>
<reference evidence="1" key="1">
    <citation type="journal article" date="2021" name="Proc. Natl. Acad. Sci. U.S.A.">
        <title>A Catalog of Tens of Thousands of Viruses from Human Metagenomes Reveals Hidden Associations with Chronic Diseases.</title>
        <authorList>
            <person name="Tisza M.J."/>
            <person name="Buck C.B."/>
        </authorList>
    </citation>
    <scope>NUCLEOTIDE SEQUENCE</scope>
    <source>
        <strain evidence="1">CtZZK17</strain>
    </source>
</reference>
<dbReference type="EMBL" id="BK014947">
    <property type="protein sequence ID" value="DAD83919.1"/>
    <property type="molecule type" value="Genomic_DNA"/>
</dbReference>
<sequence length="123" mass="13916">MTRSELTNLFIRKTELFNSEQLLFSLKESYSVAIESGFSENLERNIFELEQKITREKAAIEQDRETALQTLKLIEDDAGRVGAMLHYLEGMPWDVAAALLRYISGNALRAAAYRGMNAAKIAK</sequence>